<dbReference type="PANTHER" id="PTHR46211:SF1">
    <property type="entry name" value="GLYCEROPHOSPHODIESTER PHOSPHODIESTERASE, CYTOPLASMIC"/>
    <property type="match status" value="1"/>
</dbReference>
<keyword evidence="1" id="KW-1133">Transmembrane helix</keyword>
<dbReference type="AlphaFoldDB" id="A0A7R7EJ71"/>
<keyword evidence="4" id="KW-1185">Reference proteome</keyword>
<evidence type="ECO:0000313" key="3">
    <source>
        <dbReference type="EMBL" id="BCN29745.1"/>
    </source>
</evidence>
<organism evidence="3 4">
    <name type="scientific">Anaeromicropila herbilytica</name>
    <dbReference type="NCBI Taxonomy" id="2785025"/>
    <lineage>
        <taxon>Bacteria</taxon>
        <taxon>Bacillati</taxon>
        <taxon>Bacillota</taxon>
        <taxon>Clostridia</taxon>
        <taxon>Lachnospirales</taxon>
        <taxon>Lachnospiraceae</taxon>
        <taxon>Anaeromicropila</taxon>
    </lineage>
</organism>
<evidence type="ECO:0000256" key="1">
    <source>
        <dbReference type="SAM" id="Phobius"/>
    </source>
</evidence>
<dbReference type="Pfam" id="PF03009">
    <property type="entry name" value="GDPD"/>
    <property type="match status" value="1"/>
</dbReference>
<dbReference type="KEGG" id="ahb:bsdtb5_10400"/>
<feature type="domain" description="GP-PDE" evidence="2">
    <location>
        <begin position="31"/>
        <end position="276"/>
    </location>
</feature>
<keyword evidence="1" id="KW-0472">Membrane</keyword>
<dbReference type="RefSeq" id="WP_271715009.1">
    <property type="nucleotide sequence ID" value="NZ_AP024169.1"/>
</dbReference>
<dbReference type="EMBL" id="AP024169">
    <property type="protein sequence ID" value="BCN29745.1"/>
    <property type="molecule type" value="Genomic_DNA"/>
</dbReference>
<dbReference type="InterPro" id="IPR030395">
    <property type="entry name" value="GP_PDE_dom"/>
</dbReference>
<dbReference type="GO" id="GO:0008081">
    <property type="term" value="F:phosphoric diester hydrolase activity"/>
    <property type="evidence" value="ECO:0007669"/>
    <property type="project" value="InterPro"/>
</dbReference>
<protein>
    <recommendedName>
        <fullName evidence="2">GP-PDE domain-containing protein</fullName>
    </recommendedName>
</protein>
<sequence>MGIYMFKIIMIILLFIILLYLFLIKPKAKSKTNFEAFNGWFYAHRGLHNNNSDAPENSLKAFSMAVTKKYGIELDVQLTKDNIPVVFHDDTLLRVCGENQYVNKLTLKELKEYHLFQSKEKIPTLDEVLSVINGEVPLILEYKSKNTSSLIYEIVSKRLQEYQGIYCIESFNPYCLFWYKKNEPFIVRGQLASRLLQDSEFHSGFFYFMLENLLFNFITKPDFIAYKFQDKNMLSYVLCKKLYKVTTFAWTIRSWKDYEISKEDFDYFIFDSFYLK</sequence>
<dbReference type="Proteomes" id="UP000595897">
    <property type="component" value="Chromosome"/>
</dbReference>
<dbReference type="InterPro" id="IPR017946">
    <property type="entry name" value="PLC-like_Pdiesterase_TIM-brl"/>
</dbReference>
<dbReference type="PANTHER" id="PTHR46211">
    <property type="entry name" value="GLYCEROPHOSPHORYL DIESTER PHOSPHODIESTERASE"/>
    <property type="match status" value="1"/>
</dbReference>
<gene>
    <name evidence="3" type="ORF">bsdtb5_10400</name>
</gene>
<dbReference type="GO" id="GO:0006629">
    <property type="term" value="P:lipid metabolic process"/>
    <property type="evidence" value="ECO:0007669"/>
    <property type="project" value="InterPro"/>
</dbReference>
<dbReference type="Gene3D" id="3.20.20.190">
    <property type="entry name" value="Phosphatidylinositol (PI) phosphodiesterase"/>
    <property type="match status" value="1"/>
</dbReference>
<keyword evidence="1" id="KW-0812">Transmembrane</keyword>
<evidence type="ECO:0000313" key="4">
    <source>
        <dbReference type="Proteomes" id="UP000595897"/>
    </source>
</evidence>
<dbReference type="SUPFAM" id="SSF51695">
    <property type="entry name" value="PLC-like phosphodiesterases"/>
    <property type="match status" value="1"/>
</dbReference>
<reference evidence="3 4" key="1">
    <citation type="submission" date="2020-11" db="EMBL/GenBank/DDBJ databases">
        <title>Draft genome sequencing of a Lachnospiraceae strain isolated from anoxic soil subjected to BSD treatment.</title>
        <authorList>
            <person name="Uek A."/>
            <person name="Tonouchi A."/>
        </authorList>
    </citation>
    <scope>NUCLEOTIDE SEQUENCE [LARGE SCALE GENOMIC DNA]</scope>
    <source>
        <strain evidence="3 4">TB5</strain>
    </source>
</reference>
<dbReference type="PROSITE" id="PS51704">
    <property type="entry name" value="GP_PDE"/>
    <property type="match status" value="1"/>
</dbReference>
<accession>A0A7R7EJ71</accession>
<name>A0A7R7EJ71_9FIRM</name>
<proteinExistence type="predicted"/>
<feature type="transmembrane region" description="Helical" evidence="1">
    <location>
        <begin position="6"/>
        <end position="24"/>
    </location>
</feature>
<evidence type="ECO:0000259" key="2">
    <source>
        <dbReference type="PROSITE" id="PS51704"/>
    </source>
</evidence>